<name>A0ABT4CAE9_9ACTN</name>
<feature type="domain" description="Tail sheath protein C-terminal" evidence="4">
    <location>
        <begin position="412"/>
        <end position="518"/>
    </location>
</feature>
<dbReference type="InterPro" id="IPR020287">
    <property type="entry name" value="Tail_sheath_C"/>
</dbReference>
<evidence type="ECO:0000259" key="3">
    <source>
        <dbReference type="Pfam" id="PF04984"/>
    </source>
</evidence>
<dbReference type="RefSeq" id="WP_268110767.1">
    <property type="nucleotide sequence ID" value="NZ_JAPPUX010000002.1"/>
</dbReference>
<reference evidence="5" key="1">
    <citation type="submission" date="2022-08" db="EMBL/GenBank/DDBJ databases">
        <title>Genome sequencing of Nocardioides sp. STR2.</title>
        <authorList>
            <person name="So Y."/>
        </authorList>
    </citation>
    <scope>NUCLEOTIDE SEQUENCE</scope>
    <source>
        <strain evidence="5">STR2</strain>
    </source>
</reference>
<organism evidence="5 6">
    <name type="scientific">Nocardioides pini</name>
    <dbReference type="NCBI Taxonomy" id="2975053"/>
    <lineage>
        <taxon>Bacteria</taxon>
        <taxon>Bacillati</taxon>
        <taxon>Actinomycetota</taxon>
        <taxon>Actinomycetes</taxon>
        <taxon>Propionibacteriales</taxon>
        <taxon>Nocardioidaceae</taxon>
        <taxon>Nocardioides</taxon>
    </lineage>
</organism>
<gene>
    <name evidence="5" type="ORF">NYO98_06635</name>
</gene>
<dbReference type="PANTHER" id="PTHR35861">
    <property type="match status" value="1"/>
</dbReference>
<dbReference type="PANTHER" id="PTHR35861:SF1">
    <property type="entry name" value="PHAGE TAIL SHEATH PROTEIN"/>
    <property type="match status" value="1"/>
</dbReference>
<feature type="region of interest" description="Disordered" evidence="2">
    <location>
        <begin position="1"/>
        <end position="28"/>
    </location>
</feature>
<dbReference type="Pfam" id="PF17482">
    <property type="entry name" value="Phage_sheath_1C"/>
    <property type="match status" value="1"/>
</dbReference>
<feature type="domain" description="Tail sheath protein subtilisin-like" evidence="3">
    <location>
        <begin position="284"/>
        <end position="411"/>
    </location>
</feature>
<dbReference type="Pfam" id="PF04984">
    <property type="entry name" value="Phage_sheath_1"/>
    <property type="match status" value="1"/>
</dbReference>
<dbReference type="InterPro" id="IPR052042">
    <property type="entry name" value="Tail_sheath_structural"/>
</dbReference>
<dbReference type="Proteomes" id="UP001074726">
    <property type="component" value="Unassembled WGS sequence"/>
</dbReference>
<proteinExistence type="inferred from homology"/>
<evidence type="ECO:0000313" key="6">
    <source>
        <dbReference type="Proteomes" id="UP001074726"/>
    </source>
</evidence>
<keyword evidence="6" id="KW-1185">Reference proteome</keyword>
<protein>
    <submittedName>
        <fullName evidence="5">Phage tail sheath subtilisin-like domain-containing protein</fullName>
    </submittedName>
</protein>
<evidence type="ECO:0000256" key="2">
    <source>
        <dbReference type="SAM" id="MobiDB-lite"/>
    </source>
</evidence>
<dbReference type="InterPro" id="IPR035089">
    <property type="entry name" value="Phage_sheath_subtilisin"/>
</dbReference>
<accession>A0ABT4CAE9</accession>
<evidence type="ECO:0000259" key="4">
    <source>
        <dbReference type="Pfam" id="PF17482"/>
    </source>
</evidence>
<dbReference type="Gene3D" id="3.40.50.11780">
    <property type="match status" value="2"/>
</dbReference>
<sequence length="536" mass="56647">MIPTAAPTTTPLTRGRMTGRAPAGGVRRAPGVSVEWVGPLFRGIGSLRSDVAGFVGLATRGPTDHPKRLENVSEFDAVYGPAVDGMLLAPAVHGFFANGGTTCWVARAVDRATAACSSGTLAPGLVFRARTEGTWADRMAVDVQPAGGGRVTVTVTAPDGRRELWRNLDRDGLTSTFGDESTSAASASGLVSLEFAPDTALPTKRASVTLSGGEDGLAGLLPRHLSGNGTEDAPVRFGAALLADIDEISQMVVPDLVLREPDNPLGLRSHGPTAVALAQEELVASCELRRRTALLHPPDPDARADEVVAWSRQGLASAYAAMHWPWLRIQDPAHPDRLLPCPPSGHVAGIVARADLAAGPHKPPANEPVAGAVGLCRPVDDEDHGRANDGGVDVIRAVPGRGIRVMGARTTSQDPLWRYLNVRRLVTHVERSLAAYAGWLVFEPDDRALRDDVERVVRRFLDDLWRAGGLEGRTADDAYSVRVEDAAASDARGGGSLVVEIGLQPPTPAEFVVVRIDVPDVTQRSGEGGGRRGDDR</sequence>
<evidence type="ECO:0000256" key="1">
    <source>
        <dbReference type="ARBA" id="ARBA00008005"/>
    </source>
</evidence>
<dbReference type="EMBL" id="JAPPUX010000002">
    <property type="protein sequence ID" value="MCY4725948.1"/>
    <property type="molecule type" value="Genomic_DNA"/>
</dbReference>
<feature type="compositionally biased region" description="Low complexity" evidence="2">
    <location>
        <begin position="1"/>
        <end position="13"/>
    </location>
</feature>
<evidence type="ECO:0000313" key="5">
    <source>
        <dbReference type="EMBL" id="MCY4725948.1"/>
    </source>
</evidence>
<comment type="caution">
    <text evidence="5">The sequence shown here is derived from an EMBL/GenBank/DDBJ whole genome shotgun (WGS) entry which is preliminary data.</text>
</comment>
<comment type="similarity">
    <text evidence="1">Belongs to the myoviridae tail sheath protein family.</text>
</comment>